<comment type="caution">
    <text evidence="4">The sequence shown here is derived from an EMBL/GenBank/DDBJ whole genome shotgun (WGS) entry which is preliminary data.</text>
</comment>
<evidence type="ECO:0000259" key="3">
    <source>
        <dbReference type="PROSITE" id="PS51186"/>
    </source>
</evidence>
<dbReference type="Proteomes" id="UP000249688">
    <property type="component" value="Unassembled WGS sequence"/>
</dbReference>
<organism evidence="4 5">
    <name type="scientific">Humitalea rosea</name>
    <dbReference type="NCBI Taxonomy" id="990373"/>
    <lineage>
        <taxon>Bacteria</taxon>
        <taxon>Pseudomonadati</taxon>
        <taxon>Pseudomonadota</taxon>
        <taxon>Alphaproteobacteria</taxon>
        <taxon>Acetobacterales</taxon>
        <taxon>Roseomonadaceae</taxon>
        <taxon>Humitalea</taxon>
    </lineage>
</organism>
<dbReference type="EMBL" id="QKYU01000015">
    <property type="protein sequence ID" value="PZW43630.1"/>
    <property type="molecule type" value="Genomic_DNA"/>
</dbReference>
<dbReference type="InterPro" id="IPR000182">
    <property type="entry name" value="GNAT_dom"/>
</dbReference>
<dbReference type="GO" id="GO:0016747">
    <property type="term" value="F:acyltransferase activity, transferring groups other than amino-acyl groups"/>
    <property type="evidence" value="ECO:0007669"/>
    <property type="project" value="InterPro"/>
</dbReference>
<protein>
    <submittedName>
        <fullName evidence="4">Acetyltransferase (GNAT) family protein</fullName>
    </submittedName>
</protein>
<name>A0A2W7K7T6_9PROT</name>
<keyword evidence="2" id="KW-0012">Acyltransferase</keyword>
<dbReference type="PROSITE" id="PS51186">
    <property type="entry name" value="GNAT"/>
    <property type="match status" value="1"/>
</dbReference>
<proteinExistence type="predicted"/>
<sequence length="157" mass="17507">MLPRQAVPADAGAIRGLTRAAYAKWVPRIGREPMPMQADYDRALREHRFDLLFVDEALAALIQTIPGEDHLLVENLAVAPAFQGRGFARRLMAHAEDLAASRGHREMRLYTNKLFAENIALYLRLGYRVTREEPFLAGVTVHMAKALSIAPPGDPHV</sequence>
<dbReference type="CDD" id="cd04301">
    <property type="entry name" value="NAT_SF"/>
    <property type="match status" value="1"/>
</dbReference>
<keyword evidence="1 4" id="KW-0808">Transferase</keyword>
<keyword evidence="5" id="KW-1185">Reference proteome</keyword>
<dbReference type="PANTHER" id="PTHR43877">
    <property type="entry name" value="AMINOALKYLPHOSPHONATE N-ACETYLTRANSFERASE-RELATED-RELATED"/>
    <property type="match status" value="1"/>
</dbReference>
<reference evidence="4 5" key="1">
    <citation type="submission" date="2018-06" db="EMBL/GenBank/DDBJ databases">
        <title>Genomic Encyclopedia of Archaeal and Bacterial Type Strains, Phase II (KMG-II): from individual species to whole genera.</title>
        <authorList>
            <person name="Goeker M."/>
        </authorList>
    </citation>
    <scope>NUCLEOTIDE SEQUENCE [LARGE SCALE GENOMIC DNA]</scope>
    <source>
        <strain evidence="4 5">DSM 24525</strain>
    </source>
</reference>
<dbReference type="Gene3D" id="3.40.630.30">
    <property type="match status" value="1"/>
</dbReference>
<evidence type="ECO:0000256" key="2">
    <source>
        <dbReference type="ARBA" id="ARBA00023315"/>
    </source>
</evidence>
<dbReference type="AlphaFoldDB" id="A0A2W7K7T6"/>
<feature type="domain" description="N-acetyltransferase" evidence="3">
    <location>
        <begin position="1"/>
        <end position="148"/>
    </location>
</feature>
<dbReference type="RefSeq" id="WP_111398897.1">
    <property type="nucleotide sequence ID" value="NZ_QKYU01000015.1"/>
</dbReference>
<evidence type="ECO:0000313" key="5">
    <source>
        <dbReference type="Proteomes" id="UP000249688"/>
    </source>
</evidence>
<dbReference type="SUPFAM" id="SSF55729">
    <property type="entry name" value="Acyl-CoA N-acyltransferases (Nat)"/>
    <property type="match status" value="1"/>
</dbReference>
<evidence type="ECO:0000256" key="1">
    <source>
        <dbReference type="ARBA" id="ARBA00022679"/>
    </source>
</evidence>
<evidence type="ECO:0000313" key="4">
    <source>
        <dbReference type="EMBL" id="PZW43630.1"/>
    </source>
</evidence>
<dbReference type="Pfam" id="PF00583">
    <property type="entry name" value="Acetyltransf_1"/>
    <property type="match status" value="1"/>
</dbReference>
<gene>
    <name evidence="4" type="ORF">C8P66_11595</name>
</gene>
<dbReference type="OrthoDB" id="281808at2"/>
<dbReference type="InterPro" id="IPR016181">
    <property type="entry name" value="Acyl_CoA_acyltransferase"/>
</dbReference>
<dbReference type="InterPro" id="IPR050832">
    <property type="entry name" value="Bact_Acetyltransf"/>
</dbReference>
<accession>A0A2W7K7T6</accession>